<name>A0A9Y2MSQ9_9PSEU</name>
<protein>
    <submittedName>
        <fullName evidence="1">Uncharacterized protein</fullName>
    </submittedName>
</protein>
<dbReference type="KEGG" id="acab:QRX50_36670"/>
<dbReference type="EMBL" id="CP127294">
    <property type="protein sequence ID" value="WIX76916.1"/>
    <property type="molecule type" value="Genomic_DNA"/>
</dbReference>
<proteinExistence type="predicted"/>
<keyword evidence="2" id="KW-1185">Reference proteome</keyword>
<dbReference type="Proteomes" id="UP001236014">
    <property type="component" value="Chromosome"/>
</dbReference>
<evidence type="ECO:0000313" key="2">
    <source>
        <dbReference type="Proteomes" id="UP001236014"/>
    </source>
</evidence>
<organism evidence="1 2">
    <name type="scientific">Amycolatopsis carbonis</name>
    <dbReference type="NCBI Taxonomy" id="715471"/>
    <lineage>
        <taxon>Bacteria</taxon>
        <taxon>Bacillati</taxon>
        <taxon>Actinomycetota</taxon>
        <taxon>Actinomycetes</taxon>
        <taxon>Pseudonocardiales</taxon>
        <taxon>Pseudonocardiaceae</taxon>
        <taxon>Amycolatopsis</taxon>
    </lineage>
</organism>
<evidence type="ECO:0000313" key="1">
    <source>
        <dbReference type="EMBL" id="WIX76916.1"/>
    </source>
</evidence>
<dbReference type="AlphaFoldDB" id="A0A9Y2MSQ9"/>
<gene>
    <name evidence="1" type="ORF">QRX50_36670</name>
</gene>
<dbReference type="RefSeq" id="WP_285967663.1">
    <property type="nucleotide sequence ID" value="NZ_CP127294.1"/>
</dbReference>
<accession>A0A9Y2MSQ9</accession>
<sequence>MTTHHTARDATTPIFDTVVADIGLIWWPPAETHDGVRGVEIHQLAEKRTDIPE</sequence>
<reference evidence="1 2" key="1">
    <citation type="submission" date="2023-06" db="EMBL/GenBank/DDBJ databases">
        <authorList>
            <person name="Oyuntsetseg B."/>
            <person name="Kim S.B."/>
        </authorList>
    </citation>
    <scope>NUCLEOTIDE SEQUENCE [LARGE SCALE GENOMIC DNA]</scope>
    <source>
        <strain evidence="1 2">2-15</strain>
    </source>
</reference>